<sequence length="187" mass="21853">MIWWLKPFLDRILLHFFSQALFGEQPSIWQTLKALPSLFKTRLLLALSLGRFDFARSFNLPVWQLEGGKGASERITLLQKNNTRKQAVWLTIVCMHFEGIIFLSLFGLVYFMMPLSYSADFSAFYEEGLWLEVLNMIFYFLVLSIVEPLYVAGGFALYLNRRTHLEAWDIYLAFRRIAAHLSVPNEK</sequence>
<reference evidence="2 3" key="1">
    <citation type="submission" date="2016-05" db="EMBL/GenBank/DDBJ databases">
        <title>Single-cell genome of chain-forming Candidatus Thiomargarita nelsonii and comparison to other large sulfur-oxidizing bacteria.</title>
        <authorList>
            <person name="Winkel M."/>
            <person name="Salman V."/>
            <person name="Woyke T."/>
            <person name="Schulz-Vogt H."/>
            <person name="Richter M."/>
            <person name="Flood B."/>
            <person name="Bailey J."/>
            <person name="Amann R."/>
            <person name="Mussmann M."/>
        </authorList>
    </citation>
    <scope>NUCLEOTIDE SEQUENCE [LARGE SCALE GENOMIC DNA]</scope>
    <source>
        <strain evidence="2 3">THI036</strain>
    </source>
</reference>
<organism evidence="2 3">
    <name type="scientific">Candidatus Thiomargarita nelsonii</name>
    <dbReference type="NCBI Taxonomy" id="1003181"/>
    <lineage>
        <taxon>Bacteria</taxon>
        <taxon>Pseudomonadati</taxon>
        <taxon>Pseudomonadota</taxon>
        <taxon>Gammaproteobacteria</taxon>
        <taxon>Thiotrichales</taxon>
        <taxon>Thiotrichaceae</taxon>
        <taxon>Thiomargarita</taxon>
    </lineage>
</organism>
<gene>
    <name evidence="2" type="ORF">THIOM_002730</name>
</gene>
<protein>
    <submittedName>
        <fullName evidence="2">Uncharacterized protein</fullName>
    </submittedName>
</protein>
<dbReference type="Proteomes" id="UP000076962">
    <property type="component" value="Unassembled WGS sequence"/>
</dbReference>
<comment type="caution">
    <text evidence="2">The sequence shown here is derived from an EMBL/GenBank/DDBJ whole genome shotgun (WGS) entry which is preliminary data.</text>
</comment>
<keyword evidence="1" id="KW-0472">Membrane</keyword>
<keyword evidence="3" id="KW-1185">Reference proteome</keyword>
<evidence type="ECO:0000256" key="1">
    <source>
        <dbReference type="SAM" id="Phobius"/>
    </source>
</evidence>
<dbReference type="AlphaFoldDB" id="A0A176S0Q5"/>
<name>A0A176S0Q5_9GAMM</name>
<keyword evidence="1" id="KW-1133">Transmembrane helix</keyword>
<keyword evidence="1" id="KW-0812">Transmembrane</keyword>
<evidence type="ECO:0000313" key="2">
    <source>
        <dbReference type="EMBL" id="OAD21498.1"/>
    </source>
</evidence>
<evidence type="ECO:0000313" key="3">
    <source>
        <dbReference type="Proteomes" id="UP000076962"/>
    </source>
</evidence>
<proteinExistence type="predicted"/>
<dbReference type="EMBL" id="LUTY01001589">
    <property type="protein sequence ID" value="OAD21498.1"/>
    <property type="molecule type" value="Genomic_DNA"/>
</dbReference>
<feature type="transmembrane region" description="Helical" evidence="1">
    <location>
        <begin position="87"/>
        <end position="113"/>
    </location>
</feature>
<feature type="transmembrane region" description="Helical" evidence="1">
    <location>
        <begin position="133"/>
        <end position="159"/>
    </location>
</feature>
<accession>A0A176S0Q5</accession>